<protein>
    <recommendedName>
        <fullName evidence="3">Lipoprotein</fullName>
    </recommendedName>
</protein>
<keyword evidence="2" id="KW-1185">Reference proteome</keyword>
<proteinExistence type="predicted"/>
<sequence>MKNIIFLVIAGLLVVGCRSLISIGDSNTNTLNNESKKDK</sequence>
<reference evidence="1 2" key="1">
    <citation type="submission" date="2015-11" db="EMBL/GenBank/DDBJ databases">
        <authorList>
            <consortium name="Pathogen Informatics"/>
        </authorList>
    </citation>
    <scope>NUCLEOTIDE SEQUENCE [LARGE SCALE GENOMIC DNA]</scope>
    <source>
        <strain evidence="1 2">006A-0059</strain>
    </source>
</reference>
<dbReference type="EMBL" id="FAVB01000014">
    <property type="protein sequence ID" value="CUU90951.1"/>
    <property type="molecule type" value="Genomic_DNA"/>
</dbReference>
<dbReference type="AlphaFoldDB" id="A0A0S4SIK7"/>
<evidence type="ECO:0000313" key="1">
    <source>
        <dbReference type="EMBL" id="CUU90951.1"/>
    </source>
</evidence>
<name>A0A0S4SIK7_CAMHY</name>
<accession>A0A0S4SIK7</accession>
<evidence type="ECO:0000313" key="2">
    <source>
        <dbReference type="Proteomes" id="UP000052237"/>
    </source>
</evidence>
<comment type="caution">
    <text evidence="1">The sequence shown here is derived from an EMBL/GenBank/DDBJ whole genome shotgun (WGS) entry which is preliminary data.</text>
</comment>
<gene>
    <name evidence="1" type="ORF">ERS686654_02200</name>
</gene>
<organism evidence="1 2">
    <name type="scientific">Campylobacter hyointestinalis subsp. hyointestinalis</name>
    <dbReference type="NCBI Taxonomy" id="91352"/>
    <lineage>
        <taxon>Bacteria</taxon>
        <taxon>Pseudomonadati</taxon>
        <taxon>Campylobacterota</taxon>
        <taxon>Epsilonproteobacteria</taxon>
        <taxon>Campylobacterales</taxon>
        <taxon>Campylobacteraceae</taxon>
        <taxon>Campylobacter</taxon>
    </lineage>
</organism>
<dbReference type="PROSITE" id="PS51257">
    <property type="entry name" value="PROKAR_LIPOPROTEIN"/>
    <property type="match status" value="1"/>
</dbReference>
<dbReference type="Proteomes" id="UP000052237">
    <property type="component" value="Unassembled WGS sequence"/>
</dbReference>
<evidence type="ECO:0008006" key="3">
    <source>
        <dbReference type="Google" id="ProtNLM"/>
    </source>
</evidence>